<gene>
    <name evidence="3" type="ORF">AXK61_07385</name>
</gene>
<dbReference type="InterPro" id="IPR027417">
    <property type="entry name" value="P-loop_NTPase"/>
</dbReference>
<organism evidence="3 4">
    <name type="scientific">Tsukamurella pseudospumae</name>
    <dbReference type="NCBI Taxonomy" id="239498"/>
    <lineage>
        <taxon>Bacteria</taxon>
        <taxon>Bacillati</taxon>
        <taxon>Actinomycetota</taxon>
        <taxon>Actinomycetes</taxon>
        <taxon>Mycobacteriales</taxon>
        <taxon>Tsukamurellaceae</taxon>
        <taxon>Tsukamurella</taxon>
    </lineage>
</organism>
<feature type="region of interest" description="Disordered" evidence="1">
    <location>
        <begin position="76"/>
        <end position="104"/>
    </location>
</feature>
<dbReference type="PANTHER" id="PTHR42714:SF2">
    <property type="entry name" value="TRNA MODIFICATION GTPASE GTPBP3, MITOCHONDRIAL"/>
    <property type="match status" value="1"/>
</dbReference>
<name>A0A137YXP3_9ACTN</name>
<dbReference type="Proteomes" id="UP000070409">
    <property type="component" value="Unassembled WGS sequence"/>
</dbReference>
<dbReference type="InterPro" id="IPR006073">
    <property type="entry name" value="GTP-bd"/>
</dbReference>
<dbReference type="PANTHER" id="PTHR42714">
    <property type="entry name" value="TRNA MODIFICATION GTPASE GTPBP3"/>
    <property type="match status" value="1"/>
</dbReference>
<dbReference type="Pfam" id="PF01926">
    <property type="entry name" value="MMR_HSR1"/>
    <property type="match status" value="2"/>
</dbReference>
<keyword evidence="4" id="KW-1185">Reference proteome</keyword>
<comment type="caution">
    <text evidence="3">The sequence shown here is derived from an EMBL/GenBank/DDBJ whole genome shotgun (WGS) entry which is preliminary data.</text>
</comment>
<feature type="domain" description="AAA+ ATPase" evidence="2">
    <location>
        <begin position="693"/>
        <end position="838"/>
    </location>
</feature>
<proteinExistence type="predicted"/>
<dbReference type="SUPFAM" id="SSF52540">
    <property type="entry name" value="P-loop containing nucleoside triphosphate hydrolases"/>
    <property type="match status" value="2"/>
</dbReference>
<protein>
    <recommendedName>
        <fullName evidence="2">AAA+ ATPase domain-containing protein</fullName>
    </recommendedName>
</protein>
<evidence type="ECO:0000259" key="2">
    <source>
        <dbReference type="SMART" id="SM00382"/>
    </source>
</evidence>
<dbReference type="SMART" id="SM00382">
    <property type="entry name" value="AAA"/>
    <property type="match status" value="2"/>
</dbReference>
<dbReference type="CDD" id="cd00882">
    <property type="entry name" value="Ras_like_GTPase"/>
    <property type="match status" value="1"/>
</dbReference>
<accession>A0A137YXP3</accession>
<reference evidence="3 4" key="1">
    <citation type="submission" date="2016-02" db="EMBL/GenBank/DDBJ databases">
        <authorList>
            <person name="Teng J.L."/>
            <person name="Tang Y."/>
            <person name="Huang Y."/>
            <person name="Guo F."/>
            <person name="Wei W."/>
            <person name="Chen J.H."/>
            <person name="Wong S.Y."/>
            <person name="Lau S.K."/>
            <person name="Woo P.C."/>
        </authorList>
    </citation>
    <scope>NUCLEOTIDE SEQUENCE [LARGE SCALE GENOMIC DNA]</scope>
    <source>
        <strain evidence="3 4">JCM 13375</strain>
    </source>
</reference>
<feature type="domain" description="AAA+ ATPase" evidence="2">
    <location>
        <begin position="20"/>
        <end position="183"/>
    </location>
</feature>
<dbReference type="InterPro" id="IPR003593">
    <property type="entry name" value="AAA+_ATPase"/>
</dbReference>
<dbReference type="EMBL" id="LSRE01000047">
    <property type="protein sequence ID" value="KXO90716.1"/>
    <property type="molecule type" value="Genomic_DNA"/>
</dbReference>
<dbReference type="InterPro" id="IPR040576">
    <property type="entry name" value="DLP_helical"/>
</dbReference>
<evidence type="ECO:0000313" key="3">
    <source>
        <dbReference type="EMBL" id="KXO90716.1"/>
    </source>
</evidence>
<dbReference type="Pfam" id="PF18709">
    <property type="entry name" value="DLP_helical"/>
    <property type="match status" value="1"/>
</dbReference>
<sequence>MLSEFTEAASGLIGDREQAETFNIAFFGRTGAGKSTLLSILGRLDGERVSDGRSDFTTDVAPVVWNRCELWDTPGINGWGNPSTSVDDSDGDSAPEGARQRREQLEARARRAVEKADLVLLCFDSQSQQASEFRKMSAWVQEYGKPVIAVLNVRNARWRHSQKLAAMPARRTLSRAVAEHAGNIRAELDRIGLAGTPIVAYHAQRALFARASEPYSGPAASSMAVEREKFGKEYLLASSNFPALEQLIVGAIANGAASLRKTSMRDGLRGAADRAALALTDMAADVQARVNLTDVTAAKLIEVLGYPEEDGRADLLGEGEPLIQAAENARGGPFAGTASGSIDRYFERLLDKHLAALRQYMLREIESLVESHLDDGKDTTVEEVRAVYDRHRDDLKIAVSEVWAAAGAFLDRKVSVALAGGEREIGLNGGAAVGHDDGVKGIIGRILRSVGIAAGAASGVLVLPSVANFWNPGGWVGGAAVVGLNAVGMTASMVGEKLSTDGEKDSAAHRSRALAAARDAVNESFDEVEADVRRAFHEQKWVAAAPHVNAALAQLVTVHDYARSVPAATAQIGLARDRIRSSPQPGLVIARATEQVLASRRRESGAALSADDLWLGEDWIDSECAESTEIDAAVREQLGAASGADRTRLDDLLAGAWSPVDEVDFVAWCQEVVAAVDGATRERIEAVRARFDGIPSIVVVGDYSAGKSSLVKRLLVEVGASSPREIRISGSVATDTVQVCDAGHFRVVDSPGFQSGRAGHDEVARMASVGAALVIIVVHVNLMIGDTELIEEIVVGSDTAPGKGRRVLFLVNRADELGADPTVAPEDFARLKELKAAELRTALMSRSIDIDPLQVHLVAGDPFGQFADRPSVVPADFDEHRAWDGIDPLKSALLGFSRGAARAGAARGLIDEVSAILGTRAQLIATEVAVLEAEDEETSGLRDALTDAVNAARILEGSVRTRVAKLVRARTERAIDEIRKVVPGDGAGLQKATEWADEDLWRELDRLFRAVETECQHLIDEHTSAIQRELELSRVELAGGPTDTEPAEKVDAPGGQGGGAADIGAKAFGISASLAKALGNRNAAYAIGKMAGVKFKPWGAVNAGKTIGKAAPILSFVGAGLDAYKMRADAVAKDKMSAAKVSAVEAVRASGAETIDAVMRGDDERQGPGSVLSAFSTTVRGFDDELSDAQSESARRRDELLAESERIIQLLAAAGRLTRTNSREY</sequence>
<dbReference type="Gene3D" id="3.40.50.300">
    <property type="entry name" value="P-loop containing nucleotide triphosphate hydrolases"/>
    <property type="match status" value="2"/>
</dbReference>
<evidence type="ECO:0000256" key="1">
    <source>
        <dbReference type="SAM" id="MobiDB-lite"/>
    </source>
</evidence>
<evidence type="ECO:0000313" key="4">
    <source>
        <dbReference type="Proteomes" id="UP000070409"/>
    </source>
</evidence>